<dbReference type="AlphaFoldDB" id="A0A6B0UWK5"/>
<sequence>MHSVPFGLRRGSRGTVSFTVISVVVAGCKVDEKGVVSWNGTGVVADGVAPDVSVELIFPSDSSSERALSSVVVVVSVASVVAGAKVELSFTALISLVTLLGKAASSFTVVVGVIVVLELSPFVVVEVGMDVAVEVGMDVVSSASFRSCDVSTISL</sequence>
<protein>
    <submittedName>
        <fullName evidence="1">Uncharacterized protein</fullName>
    </submittedName>
</protein>
<name>A0A6B0UWK5_IXORI</name>
<accession>A0A6B0UWK5</accession>
<organism evidence="1">
    <name type="scientific">Ixodes ricinus</name>
    <name type="common">Common tick</name>
    <name type="synonym">Acarus ricinus</name>
    <dbReference type="NCBI Taxonomy" id="34613"/>
    <lineage>
        <taxon>Eukaryota</taxon>
        <taxon>Metazoa</taxon>
        <taxon>Ecdysozoa</taxon>
        <taxon>Arthropoda</taxon>
        <taxon>Chelicerata</taxon>
        <taxon>Arachnida</taxon>
        <taxon>Acari</taxon>
        <taxon>Parasitiformes</taxon>
        <taxon>Ixodida</taxon>
        <taxon>Ixodoidea</taxon>
        <taxon>Ixodidae</taxon>
        <taxon>Ixodinae</taxon>
        <taxon>Ixodes</taxon>
    </lineage>
</organism>
<evidence type="ECO:0000313" key="1">
    <source>
        <dbReference type="EMBL" id="MXU94006.1"/>
    </source>
</evidence>
<proteinExistence type="predicted"/>
<reference evidence="1" key="1">
    <citation type="submission" date="2019-12" db="EMBL/GenBank/DDBJ databases">
        <title>An insight into the sialome of adult female Ixodes ricinus ticks feeding for 6 days.</title>
        <authorList>
            <person name="Perner J."/>
            <person name="Ribeiro J.M.C."/>
        </authorList>
    </citation>
    <scope>NUCLEOTIDE SEQUENCE</scope>
    <source>
        <strain evidence="1">Semi-engorged</strain>
        <tissue evidence="1">Salivary glands</tissue>
    </source>
</reference>
<dbReference type="EMBL" id="GIFC01011923">
    <property type="protein sequence ID" value="MXU94006.1"/>
    <property type="molecule type" value="Transcribed_RNA"/>
</dbReference>